<evidence type="ECO:0000256" key="4">
    <source>
        <dbReference type="ARBA" id="ARBA00023004"/>
    </source>
</evidence>
<dbReference type="GO" id="GO:0006826">
    <property type="term" value="P:iron ion transport"/>
    <property type="evidence" value="ECO:0007669"/>
    <property type="project" value="InterPro"/>
</dbReference>
<evidence type="ECO:0000256" key="3">
    <source>
        <dbReference type="ARBA" id="ARBA00022723"/>
    </source>
</evidence>
<organism>
    <name type="scientific">Solenopsis invicta</name>
    <name type="common">Red imported fire ant</name>
    <name type="synonym">Solenopsis wagneri</name>
    <dbReference type="NCBI Taxonomy" id="13686"/>
    <lineage>
        <taxon>Eukaryota</taxon>
        <taxon>Metazoa</taxon>
        <taxon>Ecdysozoa</taxon>
        <taxon>Arthropoda</taxon>
        <taxon>Hexapoda</taxon>
        <taxon>Insecta</taxon>
        <taxon>Pterygota</taxon>
        <taxon>Neoptera</taxon>
        <taxon>Endopterygota</taxon>
        <taxon>Hymenoptera</taxon>
        <taxon>Apocrita</taxon>
        <taxon>Aculeata</taxon>
        <taxon>Formicoidea</taxon>
        <taxon>Formicidae</taxon>
        <taxon>Myrmicinae</taxon>
        <taxon>Solenopsis</taxon>
    </lineage>
</organism>
<keyword evidence="3 5" id="KW-0479">Metal-binding</keyword>
<dbReference type="HOGENOM" id="CLU_106438_0_0_1"/>
<feature type="domain" description="Ferritin-like diiron" evidence="7">
    <location>
        <begin position="44"/>
        <end position="208"/>
    </location>
</feature>
<dbReference type="GO" id="GO:0008198">
    <property type="term" value="F:ferrous iron binding"/>
    <property type="evidence" value="ECO:0007669"/>
    <property type="project" value="TreeGrafter"/>
</dbReference>
<name>E9IP35_SOLIN</name>
<dbReference type="InterPro" id="IPR012347">
    <property type="entry name" value="Ferritin-like"/>
</dbReference>
<comment type="similarity">
    <text evidence="1 5">Belongs to the ferritin family.</text>
</comment>
<dbReference type="PANTHER" id="PTHR11431">
    <property type="entry name" value="FERRITIN"/>
    <property type="match status" value="1"/>
</dbReference>
<evidence type="ECO:0000256" key="1">
    <source>
        <dbReference type="ARBA" id="ARBA00007513"/>
    </source>
</evidence>
<dbReference type="KEGG" id="soc:105196426"/>
<evidence type="ECO:0000256" key="2">
    <source>
        <dbReference type="ARBA" id="ARBA00022434"/>
    </source>
</evidence>
<dbReference type="InterPro" id="IPR009078">
    <property type="entry name" value="Ferritin-like_SF"/>
</dbReference>
<dbReference type="OrthoDB" id="6363126at2759"/>
<proteinExistence type="inferred from homology"/>
<dbReference type="GO" id="GO:0008199">
    <property type="term" value="F:ferric iron binding"/>
    <property type="evidence" value="ECO:0007669"/>
    <property type="project" value="InterPro"/>
</dbReference>
<keyword evidence="2 5" id="KW-0409">Iron storage</keyword>
<evidence type="ECO:0000256" key="5">
    <source>
        <dbReference type="RuleBase" id="RU361145"/>
    </source>
</evidence>
<gene>
    <name evidence="8" type="ORF">SINV_01320</name>
</gene>
<dbReference type="InterPro" id="IPR001519">
    <property type="entry name" value="Ferritin"/>
</dbReference>
<dbReference type="EMBL" id="GL764423">
    <property type="protein sequence ID" value="EFZ17667.1"/>
    <property type="molecule type" value="Genomic_DNA"/>
</dbReference>
<dbReference type="InterPro" id="IPR008331">
    <property type="entry name" value="Ferritin_DPS_dom"/>
</dbReference>
<feature type="non-terminal residue" evidence="8">
    <location>
        <position position="229"/>
    </location>
</feature>
<protein>
    <recommendedName>
        <fullName evidence="5">Ferritin</fullName>
    </recommendedName>
</protein>
<sequence length="229" mass="26062">MLFFGVLSILFLTVSAENCYNDVETFCSTSPKSNGLIPHCNAKYGHIDDLEINLREFAIANIEKSFEFLLMSTHFGNYEANREGFKGLYRQLSDKLWQDAIDLIKYITQRGGSMDINQLPHENATETAKDSSNERGKVVELTELNSLAKALESQKQLANEALRIHSLTQHHTKNDAAVAHYIEEHFMESLSERVRQLAGYSNDLKNMLKDTDDASLSVFLFDEYLQKTL</sequence>
<dbReference type="Pfam" id="PF00210">
    <property type="entry name" value="Ferritin"/>
    <property type="match status" value="1"/>
</dbReference>
<evidence type="ECO:0000259" key="7">
    <source>
        <dbReference type="PROSITE" id="PS50905"/>
    </source>
</evidence>
<dbReference type="Gene3D" id="1.20.1260.10">
    <property type="match status" value="1"/>
</dbReference>
<feature type="chain" id="PRO_5003239066" description="Ferritin" evidence="6">
    <location>
        <begin position="17"/>
        <end position="229"/>
    </location>
</feature>
<dbReference type="InterPro" id="IPR009040">
    <property type="entry name" value="Ferritin-like_diiron"/>
</dbReference>
<keyword evidence="4 5" id="KW-0408">Iron</keyword>
<dbReference type="PANTHER" id="PTHR11431:SF51">
    <property type="entry name" value="FERRITIN"/>
    <property type="match status" value="1"/>
</dbReference>
<feature type="signal peptide" evidence="6">
    <location>
        <begin position="1"/>
        <end position="16"/>
    </location>
</feature>
<keyword evidence="6" id="KW-0732">Signal</keyword>
<dbReference type="GO" id="GO:0006879">
    <property type="term" value="P:intracellular iron ion homeostasis"/>
    <property type="evidence" value="ECO:0007669"/>
    <property type="project" value="UniProtKB-KW"/>
</dbReference>
<dbReference type="PROSITE" id="PS50905">
    <property type="entry name" value="FERRITIN_LIKE"/>
    <property type="match status" value="1"/>
</dbReference>
<dbReference type="GO" id="GO:0005737">
    <property type="term" value="C:cytoplasm"/>
    <property type="evidence" value="ECO:0007669"/>
    <property type="project" value="TreeGrafter"/>
</dbReference>
<reference evidence="8" key="1">
    <citation type="journal article" date="2011" name="Proc. Natl. Acad. Sci. U.S.A.">
        <title>The genome of the fire ant Solenopsis invicta.</title>
        <authorList>
            <person name="Wurm Y."/>
            <person name="Wang J."/>
            <person name="Riba-Grognuz O."/>
            <person name="Corona M."/>
            <person name="Nygaard S."/>
            <person name="Hunt B.G."/>
            <person name="Ingram K.K."/>
            <person name="Falquet L."/>
            <person name="Nipitwattanaphon M."/>
            <person name="Gotzek D."/>
            <person name="Dijkstra M.B."/>
            <person name="Oettler J."/>
            <person name="Comtesse F."/>
            <person name="Shih C.J."/>
            <person name="Wu W.J."/>
            <person name="Yang C.C."/>
            <person name="Thomas J."/>
            <person name="Beaudoing E."/>
            <person name="Pradervand S."/>
            <person name="Flegel V."/>
            <person name="Cook E.D."/>
            <person name="Fabbretti R."/>
            <person name="Stockinger H."/>
            <person name="Long L."/>
            <person name="Farmerie W.G."/>
            <person name="Oakey J."/>
            <person name="Boomsma J.J."/>
            <person name="Pamilo P."/>
            <person name="Yi S.V."/>
            <person name="Heinze J."/>
            <person name="Goodisman M.A."/>
            <person name="Farinelli L."/>
            <person name="Harshman K."/>
            <person name="Hulo N."/>
            <person name="Cerutti L."/>
            <person name="Xenarios I."/>
            <person name="Shoemaker D."/>
            <person name="Keller L."/>
        </authorList>
    </citation>
    <scope>NUCLEOTIDE SEQUENCE [LARGE SCALE GENOMIC DNA]</scope>
</reference>
<dbReference type="SUPFAM" id="SSF47240">
    <property type="entry name" value="Ferritin-like"/>
    <property type="match status" value="1"/>
</dbReference>
<accession>E9IP35</accession>
<comment type="function">
    <text evidence="5">Stores iron in a soluble, non-toxic, readily available form. Important for iron homeostasis. Iron is taken up in the ferrous form and deposited as ferric hydroxides after oxidation.</text>
</comment>
<dbReference type="CDD" id="cd01056">
    <property type="entry name" value="Euk_Ferritin"/>
    <property type="match status" value="1"/>
</dbReference>
<evidence type="ECO:0000313" key="8">
    <source>
        <dbReference type="EMBL" id="EFZ17667.1"/>
    </source>
</evidence>
<dbReference type="AlphaFoldDB" id="E9IP35"/>
<dbReference type="OMA" id="MSTHFGN"/>
<evidence type="ECO:0000256" key="6">
    <source>
        <dbReference type="SAM" id="SignalP"/>
    </source>
</evidence>